<name>A0A5K3FR59_MESCO</name>
<dbReference type="WBParaSite" id="MCU_010831-RA">
    <property type="protein sequence ID" value="MCU_010831-RA"/>
    <property type="gene ID" value="MCU_010831"/>
</dbReference>
<proteinExistence type="predicted"/>
<organism evidence="1">
    <name type="scientific">Mesocestoides corti</name>
    <name type="common">Flatworm</name>
    <dbReference type="NCBI Taxonomy" id="53468"/>
    <lineage>
        <taxon>Eukaryota</taxon>
        <taxon>Metazoa</taxon>
        <taxon>Spiralia</taxon>
        <taxon>Lophotrochozoa</taxon>
        <taxon>Platyhelminthes</taxon>
        <taxon>Cestoda</taxon>
        <taxon>Eucestoda</taxon>
        <taxon>Cyclophyllidea</taxon>
        <taxon>Mesocestoididae</taxon>
        <taxon>Mesocestoides</taxon>
    </lineage>
</organism>
<protein>
    <submittedName>
        <fullName evidence="1">Flavin_Reduct domain-containing protein</fullName>
    </submittedName>
</protein>
<evidence type="ECO:0000313" key="1">
    <source>
        <dbReference type="WBParaSite" id="MCU_010831-RA"/>
    </source>
</evidence>
<sequence length="69" mass="7150">MFVGDGGGGGVRLITSLPSAPKIRPNTRELFIHVDEMVVGVIVAAQAGETAQGNLSRCESWLVGAGVKE</sequence>
<accession>A0A5K3FR59</accession>
<reference evidence="1" key="1">
    <citation type="submission" date="2019-11" db="UniProtKB">
        <authorList>
            <consortium name="WormBaseParasite"/>
        </authorList>
    </citation>
    <scope>IDENTIFICATION</scope>
</reference>
<dbReference type="AlphaFoldDB" id="A0A5K3FR59"/>